<evidence type="ECO:0000313" key="1">
    <source>
        <dbReference type="EMBL" id="CAB4178911.1"/>
    </source>
</evidence>
<name>A0A6J5SZ44_9CAUD</name>
<reference evidence="2" key="1">
    <citation type="submission" date="2020-05" db="EMBL/GenBank/DDBJ databases">
        <authorList>
            <person name="Chiriac C."/>
            <person name="Salcher M."/>
            <person name="Ghai R."/>
            <person name="Kavagutti S V."/>
        </authorList>
    </citation>
    <scope>NUCLEOTIDE SEQUENCE</scope>
</reference>
<evidence type="ECO:0000313" key="2">
    <source>
        <dbReference type="EMBL" id="CAB4220540.1"/>
    </source>
</evidence>
<dbReference type="EMBL" id="LR796981">
    <property type="protein sequence ID" value="CAB4178911.1"/>
    <property type="molecule type" value="Genomic_DNA"/>
</dbReference>
<organism evidence="2">
    <name type="scientific">uncultured Caudovirales phage</name>
    <dbReference type="NCBI Taxonomy" id="2100421"/>
    <lineage>
        <taxon>Viruses</taxon>
        <taxon>Duplodnaviria</taxon>
        <taxon>Heunggongvirae</taxon>
        <taxon>Uroviricota</taxon>
        <taxon>Caudoviricetes</taxon>
        <taxon>Peduoviridae</taxon>
        <taxon>Maltschvirus</taxon>
        <taxon>Maltschvirus maltsch</taxon>
    </lineage>
</organism>
<sequence length="224" mass="25415">MSFLLDEDEALRNLLKDMLVTDQKSVTEEGPQRKVGVWFGQPDQEVRGQSYPYITIDMIDISEDIPRAQRGKVSPEYYPNPETIGVDTAWDPDFHGKDMDFPIPVNIDYQITTYARQPRHDREILAQLLYTKIPLRFGVLLTGPNTVSGTHRRLDVLDISKRDITEQGKRLFVNAITVRVSSEIAPSTFNKFYKAQELNVTGTTGSQVIGRNQFTAIETFTTSA</sequence>
<proteinExistence type="predicted"/>
<dbReference type="EMBL" id="LR797501">
    <property type="protein sequence ID" value="CAB4220540.1"/>
    <property type="molecule type" value="Genomic_DNA"/>
</dbReference>
<accession>A0A6J5SZ44</accession>
<gene>
    <name evidence="1" type="ORF">UFOVP1033_31</name>
    <name evidence="2" type="ORF">UFOVP1631_31</name>
</gene>
<protein>
    <submittedName>
        <fullName evidence="2">Uncharacterized protein</fullName>
    </submittedName>
</protein>